<evidence type="ECO:0000313" key="3">
    <source>
        <dbReference type="EMBL" id="KAK3367336.1"/>
    </source>
</evidence>
<sequence>MRPQFPTQLFLPSTSHSRFFFLVNTAMSGQRCAKCALITTEFVLSKDGDRRSLEHHANFCSLEQSAVAGCDLCQLLCQSLLGKRSEVDTGGRITISVRDYEFFHTLCVALEFETGPRTMAEVRGWDNDQNVNYPNLSLQKVRGLSPESCERDVEELVTDFIRPWIDKCSLGVGAHKRCAGSKGGNRCRRRPLLPSLPTRVVDVGLDGQPPRLRERKPWVPKDKHDDRDPDCAQYILLSYCWGRSNESTKTTHANIEERTKSLDVGSLPKTIRDAIHLTRALGERYLWVDALCIVQSSDGQTGDWETESLRMGDYYGNALCTIAATGAQDNSKGCFLERPGRLFPVASCVLAPWMTGEGRTRTFHLHPKAPPMWVHAISYAPLYSRGWAMQERALSPRILHWAEDALYWECSELKSSEYYPLGLDLYRNHYDEIHMNVGSIMRHSRRVNLGSAWYNMIELYCGTNFTFPSDKLVALAGVAKRVNSLFPDQYAAGLWRDNLVEGLAWKTQTVGMARNTKVERPAIQIAPSWSWASVSVGVLFVAVRGSKWTWLASVLNVKMGSSAPITPPEQSTMLGLIWERWSDLLHWTHLRRLRHGNRVAENLYGSVPSGVIKIKGIVQDICFDVEPESGHPTSLHHHPKGMFSESADSTHRMFSTRHSVQLDASWDDTSPLSARTFRCLLLGRKYRGERRDMKEILGSLIPGKRSALVGYLVLEVAGDEAEQYYRRIGWAEVVEMDYDALLRTKRTTVQIV</sequence>
<dbReference type="PANTHER" id="PTHR33112:SF16">
    <property type="entry name" value="HETEROKARYON INCOMPATIBILITY DOMAIN-CONTAINING PROTEIN"/>
    <property type="match status" value="1"/>
</dbReference>
<dbReference type="InterPro" id="IPR010730">
    <property type="entry name" value="HET"/>
</dbReference>
<dbReference type="EMBL" id="JAULSN010000007">
    <property type="protein sequence ID" value="KAK3367336.1"/>
    <property type="molecule type" value="Genomic_DNA"/>
</dbReference>
<feature type="domain" description="Heterokaryon incompatibility" evidence="2">
    <location>
        <begin position="234"/>
        <end position="391"/>
    </location>
</feature>
<dbReference type="AlphaFoldDB" id="A0AAE0K0X6"/>
<name>A0AAE0K0X6_9PEZI</name>
<feature type="compositionally biased region" description="Basic and acidic residues" evidence="1">
    <location>
        <begin position="211"/>
        <end position="224"/>
    </location>
</feature>
<evidence type="ECO:0000259" key="2">
    <source>
        <dbReference type="Pfam" id="PF06985"/>
    </source>
</evidence>
<evidence type="ECO:0000256" key="1">
    <source>
        <dbReference type="SAM" id="MobiDB-lite"/>
    </source>
</evidence>
<reference evidence="3" key="2">
    <citation type="submission" date="2023-06" db="EMBL/GenBank/DDBJ databases">
        <authorList>
            <consortium name="Lawrence Berkeley National Laboratory"/>
            <person name="Haridas S."/>
            <person name="Hensen N."/>
            <person name="Bonometti L."/>
            <person name="Westerberg I."/>
            <person name="Brannstrom I.O."/>
            <person name="Guillou S."/>
            <person name="Cros-Aarteil S."/>
            <person name="Calhoun S."/>
            <person name="Kuo A."/>
            <person name="Mondo S."/>
            <person name="Pangilinan J."/>
            <person name="Riley R."/>
            <person name="Labutti K."/>
            <person name="Andreopoulos B."/>
            <person name="Lipzen A."/>
            <person name="Chen C."/>
            <person name="Yanf M."/>
            <person name="Daum C."/>
            <person name="Ng V."/>
            <person name="Clum A."/>
            <person name="Steindorff A."/>
            <person name="Ohm R."/>
            <person name="Martin F."/>
            <person name="Silar P."/>
            <person name="Natvig D."/>
            <person name="Lalanne C."/>
            <person name="Gautier V."/>
            <person name="Ament-Velasquez S.L."/>
            <person name="Kruys A."/>
            <person name="Hutchinson M.I."/>
            <person name="Powell A.J."/>
            <person name="Barry K."/>
            <person name="Miller A.N."/>
            <person name="Grigoriev I.V."/>
            <person name="Debuchy R."/>
            <person name="Gladieux P."/>
            <person name="Thoren M.H."/>
            <person name="Johannesson H."/>
        </authorList>
    </citation>
    <scope>NUCLEOTIDE SEQUENCE</scope>
    <source>
        <strain evidence="3">CBS 958.72</strain>
    </source>
</reference>
<dbReference type="Pfam" id="PF06985">
    <property type="entry name" value="HET"/>
    <property type="match status" value="1"/>
</dbReference>
<protein>
    <submittedName>
        <fullName evidence="3">Heterokaryon incompatibility protein-domain-containing protein</fullName>
    </submittedName>
</protein>
<feature type="region of interest" description="Disordered" evidence="1">
    <location>
        <begin position="204"/>
        <end position="224"/>
    </location>
</feature>
<evidence type="ECO:0000313" key="4">
    <source>
        <dbReference type="Proteomes" id="UP001287356"/>
    </source>
</evidence>
<reference evidence="3" key="1">
    <citation type="journal article" date="2023" name="Mol. Phylogenet. Evol.">
        <title>Genome-scale phylogeny and comparative genomics of the fungal order Sordariales.</title>
        <authorList>
            <person name="Hensen N."/>
            <person name="Bonometti L."/>
            <person name="Westerberg I."/>
            <person name="Brannstrom I.O."/>
            <person name="Guillou S."/>
            <person name="Cros-Aarteil S."/>
            <person name="Calhoun S."/>
            <person name="Haridas S."/>
            <person name="Kuo A."/>
            <person name="Mondo S."/>
            <person name="Pangilinan J."/>
            <person name="Riley R."/>
            <person name="LaButti K."/>
            <person name="Andreopoulos B."/>
            <person name="Lipzen A."/>
            <person name="Chen C."/>
            <person name="Yan M."/>
            <person name="Daum C."/>
            <person name="Ng V."/>
            <person name="Clum A."/>
            <person name="Steindorff A."/>
            <person name="Ohm R.A."/>
            <person name="Martin F."/>
            <person name="Silar P."/>
            <person name="Natvig D.O."/>
            <person name="Lalanne C."/>
            <person name="Gautier V."/>
            <person name="Ament-Velasquez S.L."/>
            <person name="Kruys A."/>
            <person name="Hutchinson M.I."/>
            <person name="Powell A.J."/>
            <person name="Barry K."/>
            <person name="Miller A.N."/>
            <person name="Grigoriev I.V."/>
            <person name="Debuchy R."/>
            <person name="Gladieux P."/>
            <person name="Hiltunen Thoren M."/>
            <person name="Johannesson H."/>
        </authorList>
    </citation>
    <scope>NUCLEOTIDE SEQUENCE</scope>
    <source>
        <strain evidence="3">CBS 958.72</strain>
    </source>
</reference>
<organism evidence="3 4">
    <name type="scientific">Lasiosphaeria ovina</name>
    <dbReference type="NCBI Taxonomy" id="92902"/>
    <lineage>
        <taxon>Eukaryota</taxon>
        <taxon>Fungi</taxon>
        <taxon>Dikarya</taxon>
        <taxon>Ascomycota</taxon>
        <taxon>Pezizomycotina</taxon>
        <taxon>Sordariomycetes</taxon>
        <taxon>Sordariomycetidae</taxon>
        <taxon>Sordariales</taxon>
        <taxon>Lasiosphaeriaceae</taxon>
        <taxon>Lasiosphaeria</taxon>
    </lineage>
</organism>
<accession>A0AAE0K0X6</accession>
<gene>
    <name evidence="3" type="ORF">B0T24DRAFT_388395</name>
</gene>
<keyword evidence="4" id="KW-1185">Reference proteome</keyword>
<dbReference type="PANTHER" id="PTHR33112">
    <property type="entry name" value="DOMAIN PROTEIN, PUTATIVE-RELATED"/>
    <property type="match status" value="1"/>
</dbReference>
<proteinExistence type="predicted"/>
<dbReference type="Proteomes" id="UP001287356">
    <property type="component" value="Unassembled WGS sequence"/>
</dbReference>
<comment type="caution">
    <text evidence="3">The sequence shown here is derived from an EMBL/GenBank/DDBJ whole genome shotgun (WGS) entry which is preliminary data.</text>
</comment>